<protein>
    <submittedName>
        <fullName evidence="2">Uncharacterized protein</fullName>
    </submittedName>
</protein>
<dbReference type="Proteomes" id="UP000677126">
    <property type="component" value="Chromosome"/>
</dbReference>
<feature type="chain" id="PRO_5045384145" evidence="1">
    <location>
        <begin position="20"/>
        <end position="164"/>
    </location>
</feature>
<sequence>MNATLLALALASLAPAAGASSAPDGQATLPSVSRAQACTPDCLSTTEAVTYASYLGSKAGVAGIFEMPVRAVGAQNGNIYLNSERDYRDRNCLTVSIPMRTARRMFGSDDPDEIAKQLKGQRIFVKGIARQTRINFIANGQPTEKYYFQIHVLADKPEQLRLAA</sequence>
<name>A0ABX8EBC5_9SPHN</name>
<organism evidence="2 3">
    <name type="scientific">Novosphingobium decolorationis</name>
    <dbReference type="NCBI Taxonomy" id="2698673"/>
    <lineage>
        <taxon>Bacteria</taxon>
        <taxon>Pseudomonadati</taxon>
        <taxon>Pseudomonadota</taxon>
        <taxon>Alphaproteobacteria</taxon>
        <taxon>Sphingomonadales</taxon>
        <taxon>Sphingomonadaceae</taxon>
        <taxon>Novosphingobium</taxon>
    </lineage>
</organism>
<dbReference type="EMBL" id="CP054856">
    <property type="protein sequence ID" value="QVM85864.1"/>
    <property type="molecule type" value="Genomic_DNA"/>
</dbReference>
<evidence type="ECO:0000313" key="3">
    <source>
        <dbReference type="Proteomes" id="UP000677126"/>
    </source>
</evidence>
<evidence type="ECO:0000256" key="1">
    <source>
        <dbReference type="SAM" id="SignalP"/>
    </source>
</evidence>
<reference evidence="2 3" key="1">
    <citation type="journal article" date="2021" name="Int. J. Syst. Evol. Microbiol.">
        <title>Novosphingobium decolorationis sp. nov., an aniline blue-decolourizing bacterium isolated from East Pacific sediment.</title>
        <authorList>
            <person name="Chen X."/>
            <person name="Dong B."/>
            <person name="Chen T."/>
            <person name="Ren N."/>
            <person name="Wang J."/>
            <person name="Xu Y."/>
            <person name="Yang J."/>
            <person name="Zhu S."/>
            <person name="Chen J."/>
        </authorList>
    </citation>
    <scope>NUCLEOTIDE SEQUENCE [LARGE SCALE GENOMIC DNA]</scope>
    <source>
        <strain evidence="2 3">502str22</strain>
    </source>
</reference>
<keyword evidence="3" id="KW-1185">Reference proteome</keyword>
<gene>
    <name evidence="2" type="ORF">HT578_21050</name>
</gene>
<keyword evidence="1" id="KW-0732">Signal</keyword>
<accession>A0ABX8EBC5</accession>
<dbReference type="RefSeq" id="WP_213501346.1">
    <property type="nucleotide sequence ID" value="NZ_CP054856.1"/>
</dbReference>
<feature type="signal peptide" evidence="1">
    <location>
        <begin position="1"/>
        <end position="19"/>
    </location>
</feature>
<evidence type="ECO:0000313" key="2">
    <source>
        <dbReference type="EMBL" id="QVM85864.1"/>
    </source>
</evidence>
<proteinExistence type="predicted"/>